<dbReference type="InterPro" id="IPR041503">
    <property type="entry name" value="AIMP2_thioredoxin"/>
</dbReference>
<organism evidence="5 6">
    <name type="scientific">Spodoptera exigua</name>
    <name type="common">Beet armyworm</name>
    <name type="synonym">Noctua fulgens</name>
    <dbReference type="NCBI Taxonomy" id="7107"/>
    <lineage>
        <taxon>Eukaryota</taxon>
        <taxon>Metazoa</taxon>
        <taxon>Ecdysozoa</taxon>
        <taxon>Arthropoda</taxon>
        <taxon>Hexapoda</taxon>
        <taxon>Insecta</taxon>
        <taxon>Pterygota</taxon>
        <taxon>Neoptera</taxon>
        <taxon>Endopterygota</taxon>
        <taxon>Lepidoptera</taxon>
        <taxon>Glossata</taxon>
        <taxon>Ditrysia</taxon>
        <taxon>Noctuoidea</taxon>
        <taxon>Noctuidae</taxon>
        <taxon>Amphipyrinae</taxon>
        <taxon>Spodoptera</taxon>
    </lineage>
</organism>
<dbReference type="EMBL" id="JACEFF010000814">
    <property type="protein sequence ID" value="KAH9630707.1"/>
    <property type="molecule type" value="Genomic_DNA"/>
</dbReference>
<dbReference type="OrthoDB" id="424586at2759"/>
<keyword evidence="3" id="KW-0648">Protein biosynthesis</keyword>
<protein>
    <recommendedName>
        <fullName evidence="4">AIMP2 thioredoxin-like domain-containing protein</fullName>
    </recommendedName>
</protein>
<dbReference type="InterPro" id="IPR042360">
    <property type="entry name" value="AIMP2"/>
</dbReference>
<name>A0A922SAM4_SPOEX</name>
<evidence type="ECO:0000259" key="4">
    <source>
        <dbReference type="Pfam" id="PF18569"/>
    </source>
</evidence>
<sequence length="287" mass="33257">MMYHMKKIIDHDKEIFLPNCMYSVKYRTEFFQEDYSDSDIGVSAQVIKFLKGSNKMSELEHRQEQLLKKLDTLYDRIKTISSYCNVNNILETKTSKQDKCLPTPEEVVLVLSPDSLPWYLNLILKKPVDLNISWHIHSSVPNEKVSKIKNYVKNLKETKSNSAINLRLIFKCVSADTELKISTLDVPIIGNVNILRYLSCVYPSVIPYNANDHNVDTLLDICHVLERASDKNKEALVKKLFANEKNWINGSEFSIVDVAAFNVIKQWKNVPNYVSKTWFEKTNKLFL</sequence>
<dbReference type="Pfam" id="PF18569">
    <property type="entry name" value="Thioredoxin_16"/>
    <property type="match status" value="1"/>
</dbReference>
<evidence type="ECO:0000313" key="6">
    <source>
        <dbReference type="Proteomes" id="UP000814243"/>
    </source>
</evidence>
<proteinExistence type="predicted"/>
<reference evidence="5" key="1">
    <citation type="journal article" date="2021" name="G3 (Bethesda)">
        <title>Genome and transcriptome analysis of the beet armyworm Spodoptera exigua reveals targets for pest control. .</title>
        <authorList>
            <person name="Simon S."/>
            <person name="Breeschoten T."/>
            <person name="Jansen H.J."/>
            <person name="Dirks R.P."/>
            <person name="Schranz M.E."/>
            <person name="Ros V.I.D."/>
        </authorList>
    </citation>
    <scope>NUCLEOTIDE SEQUENCE</scope>
    <source>
        <strain evidence="5">TB_SE_WUR_2020</strain>
    </source>
</reference>
<feature type="domain" description="AIMP2 thioredoxin-like" evidence="4">
    <location>
        <begin position="104"/>
        <end position="188"/>
    </location>
</feature>
<dbReference type="GO" id="GO:0017101">
    <property type="term" value="C:aminoacyl-tRNA synthetase multienzyme complex"/>
    <property type="evidence" value="ECO:0007669"/>
    <property type="project" value="InterPro"/>
</dbReference>
<dbReference type="AlphaFoldDB" id="A0A922SAM4"/>
<dbReference type="PANTHER" id="PTHR13438">
    <property type="entry name" value="AMINOACYL TRNA SYNTHASE COMPLEX-INTERACTING MULTIFUNCTIONAL PROTEIN"/>
    <property type="match status" value="1"/>
</dbReference>
<comment type="caution">
    <text evidence="5">The sequence shown here is derived from an EMBL/GenBank/DDBJ whole genome shotgun (WGS) entry which is preliminary data.</text>
</comment>
<comment type="subcellular location">
    <subcellularLocation>
        <location evidence="1">Cytoplasm</location>
    </subcellularLocation>
</comment>
<dbReference type="PANTHER" id="PTHR13438:SF2">
    <property type="entry name" value="AMINOACYL TRNA SYNTHASE COMPLEX-INTERACTING MULTIFUNCTIONAL PROTEIN 2"/>
    <property type="match status" value="1"/>
</dbReference>
<evidence type="ECO:0000256" key="3">
    <source>
        <dbReference type="ARBA" id="ARBA00022917"/>
    </source>
</evidence>
<evidence type="ECO:0000256" key="2">
    <source>
        <dbReference type="ARBA" id="ARBA00022490"/>
    </source>
</evidence>
<evidence type="ECO:0000313" key="5">
    <source>
        <dbReference type="EMBL" id="KAH9630707.1"/>
    </source>
</evidence>
<gene>
    <name evidence="5" type="ORF">HF086_003998</name>
</gene>
<dbReference type="GO" id="GO:0006412">
    <property type="term" value="P:translation"/>
    <property type="evidence" value="ECO:0007669"/>
    <property type="project" value="UniProtKB-KW"/>
</dbReference>
<evidence type="ECO:0000256" key="1">
    <source>
        <dbReference type="ARBA" id="ARBA00004496"/>
    </source>
</evidence>
<dbReference type="Proteomes" id="UP000814243">
    <property type="component" value="Unassembled WGS sequence"/>
</dbReference>
<keyword evidence="2" id="KW-0963">Cytoplasm</keyword>
<dbReference type="GO" id="GO:0005737">
    <property type="term" value="C:cytoplasm"/>
    <property type="evidence" value="ECO:0007669"/>
    <property type="project" value="UniProtKB-SubCell"/>
</dbReference>
<dbReference type="Gene3D" id="1.20.1050.130">
    <property type="match status" value="1"/>
</dbReference>
<accession>A0A922SAM4</accession>